<dbReference type="SUPFAM" id="SSF103657">
    <property type="entry name" value="BAR/IMD domain-like"/>
    <property type="match status" value="1"/>
</dbReference>
<evidence type="ECO:0000313" key="7">
    <source>
        <dbReference type="Proteomes" id="UP000242180"/>
    </source>
</evidence>
<proteinExistence type="predicted"/>
<dbReference type="PANTHER" id="PTHR14167:SF116">
    <property type="entry name" value="CAP, ISOFORM AC"/>
    <property type="match status" value="1"/>
</dbReference>
<keyword evidence="7" id="KW-1185">Reference proteome</keyword>
<name>A0A1X2HFL9_SYNRA</name>
<keyword evidence="1 2" id="KW-0728">SH3 domain</keyword>
<comment type="caution">
    <text evidence="6">The sequence shown here is derived from an EMBL/GenBank/DDBJ whole genome shotgun (WGS) entry which is preliminary data.</text>
</comment>
<dbReference type="InterPro" id="IPR050384">
    <property type="entry name" value="Endophilin_SH3RF"/>
</dbReference>
<dbReference type="CDD" id="cd00174">
    <property type="entry name" value="SH3"/>
    <property type="match status" value="1"/>
</dbReference>
<dbReference type="OMA" id="EIMTRTT"/>
<dbReference type="InParanoid" id="A0A1X2HFL9"/>
<feature type="region of interest" description="Disordered" evidence="3">
    <location>
        <begin position="227"/>
        <end position="255"/>
    </location>
</feature>
<dbReference type="GO" id="GO:0005737">
    <property type="term" value="C:cytoplasm"/>
    <property type="evidence" value="ECO:0007669"/>
    <property type="project" value="InterPro"/>
</dbReference>
<dbReference type="FunCoup" id="A0A1X2HFL9">
    <property type="interactions" value="68"/>
</dbReference>
<evidence type="ECO:0000259" key="5">
    <source>
        <dbReference type="PROSITE" id="PS51021"/>
    </source>
</evidence>
<protein>
    <recommendedName>
        <fullName evidence="8">BAR domain-domain-containing protein</fullName>
    </recommendedName>
</protein>
<dbReference type="InterPro" id="IPR036028">
    <property type="entry name" value="SH3-like_dom_sf"/>
</dbReference>
<dbReference type="Gene3D" id="2.30.30.40">
    <property type="entry name" value="SH3 Domains"/>
    <property type="match status" value="1"/>
</dbReference>
<evidence type="ECO:0000256" key="2">
    <source>
        <dbReference type="PROSITE-ProRule" id="PRU00192"/>
    </source>
</evidence>
<evidence type="ECO:0008006" key="8">
    <source>
        <dbReference type="Google" id="ProtNLM"/>
    </source>
</evidence>
<dbReference type="OrthoDB" id="14167at2759"/>
<dbReference type="AlphaFoldDB" id="A0A1X2HFL9"/>
<dbReference type="PROSITE" id="PS51021">
    <property type="entry name" value="BAR"/>
    <property type="match status" value="1"/>
</dbReference>
<evidence type="ECO:0000256" key="3">
    <source>
        <dbReference type="SAM" id="MobiDB-lite"/>
    </source>
</evidence>
<dbReference type="Proteomes" id="UP000242180">
    <property type="component" value="Unassembled WGS sequence"/>
</dbReference>
<feature type="domain" description="BAR" evidence="5">
    <location>
        <begin position="10"/>
        <end position="238"/>
    </location>
</feature>
<dbReference type="PRINTS" id="PR00452">
    <property type="entry name" value="SH3DOMAIN"/>
</dbReference>
<dbReference type="PROSITE" id="PS50002">
    <property type="entry name" value="SH3"/>
    <property type="match status" value="1"/>
</dbReference>
<sequence>MKRIRQWAEGRLGETKKCSLQTEDFEELERQTSQNLEGFERLYNSIKPVYLQLVKKKPLYDENPRGPVRRVRPLEALGWTWINHGDRLTDKEPLGDALQKLGSAEIQISRLYDELGICMKEGYLATLRECRREFNRYQDLRKILNSRRIDYSNHLARLQRAKKEKPQLEVLVRESKVKFEEAQTELLENMMRLDDLKCEHLQALNQFVDAQYNCYHDAAKILEMTRATQDHVSQPSSPTETSHAESRQTDDSYFLHPFDSRSSRSYSTFSDNSRRASSVWSNGSEQVFATAERKPSHLSSTSSKRKPVQLRKALYAFEGQHPDDLPLHVGDIIKVLDDRIDEGWWLGETEHDNQKKCGIFPVNYTGAWSASDDPPPLPPKDLQSIRASPRYYEKKLPELNTAK</sequence>
<feature type="domain" description="SH3" evidence="4">
    <location>
        <begin position="306"/>
        <end position="370"/>
    </location>
</feature>
<dbReference type="InterPro" id="IPR027267">
    <property type="entry name" value="AH/BAR_dom_sf"/>
</dbReference>
<evidence type="ECO:0000313" key="6">
    <source>
        <dbReference type="EMBL" id="ORY97710.1"/>
    </source>
</evidence>
<accession>A0A1X2HFL9</accession>
<dbReference type="InterPro" id="IPR001452">
    <property type="entry name" value="SH3_domain"/>
</dbReference>
<feature type="compositionally biased region" description="Polar residues" evidence="3">
    <location>
        <begin position="227"/>
        <end position="241"/>
    </location>
</feature>
<dbReference type="SMART" id="SM00326">
    <property type="entry name" value="SH3"/>
    <property type="match status" value="1"/>
</dbReference>
<reference evidence="6 7" key="1">
    <citation type="submission" date="2016-07" db="EMBL/GenBank/DDBJ databases">
        <title>Pervasive Adenine N6-methylation of Active Genes in Fungi.</title>
        <authorList>
            <consortium name="DOE Joint Genome Institute"/>
            <person name="Mondo S.J."/>
            <person name="Dannebaum R.O."/>
            <person name="Kuo R.C."/>
            <person name="Labutti K."/>
            <person name="Haridas S."/>
            <person name="Kuo A."/>
            <person name="Salamov A."/>
            <person name="Ahrendt S.R."/>
            <person name="Lipzen A."/>
            <person name="Sullivan W."/>
            <person name="Andreopoulos W.B."/>
            <person name="Clum A."/>
            <person name="Lindquist E."/>
            <person name="Daum C."/>
            <person name="Ramamoorthy G.K."/>
            <person name="Gryganskyi A."/>
            <person name="Culley D."/>
            <person name="Magnuson J.K."/>
            <person name="James T.Y."/>
            <person name="O'Malley M.A."/>
            <person name="Stajich J.E."/>
            <person name="Spatafora J.W."/>
            <person name="Visel A."/>
            <person name="Grigoriev I.V."/>
        </authorList>
    </citation>
    <scope>NUCLEOTIDE SEQUENCE [LARGE SCALE GENOMIC DNA]</scope>
    <source>
        <strain evidence="6 7">NRRL 2496</strain>
    </source>
</reference>
<dbReference type="Pfam" id="PF00018">
    <property type="entry name" value="SH3_1"/>
    <property type="match status" value="1"/>
</dbReference>
<dbReference type="SUPFAM" id="SSF50044">
    <property type="entry name" value="SH3-domain"/>
    <property type="match status" value="1"/>
</dbReference>
<dbReference type="EMBL" id="MCGN01000004">
    <property type="protein sequence ID" value="ORY97710.1"/>
    <property type="molecule type" value="Genomic_DNA"/>
</dbReference>
<dbReference type="SMART" id="SM00721">
    <property type="entry name" value="BAR"/>
    <property type="match status" value="1"/>
</dbReference>
<dbReference type="Gene3D" id="1.20.1270.60">
    <property type="entry name" value="Arfaptin homology (AH) domain/BAR domain"/>
    <property type="match status" value="1"/>
</dbReference>
<dbReference type="InterPro" id="IPR004148">
    <property type="entry name" value="BAR_dom"/>
</dbReference>
<organism evidence="6 7">
    <name type="scientific">Syncephalastrum racemosum</name>
    <name type="common">Filamentous fungus</name>
    <dbReference type="NCBI Taxonomy" id="13706"/>
    <lineage>
        <taxon>Eukaryota</taxon>
        <taxon>Fungi</taxon>
        <taxon>Fungi incertae sedis</taxon>
        <taxon>Mucoromycota</taxon>
        <taxon>Mucoromycotina</taxon>
        <taxon>Mucoromycetes</taxon>
        <taxon>Mucorales</taxon>
        <taxon>Syncephalastraceae</taxon>
        <taxon>Syncephalastrum</taxon>
    </lineage>
</organism>
<dbReference type="Pfam" id="PF03114">
    <property type="entry name" value="BAR"/>
    <property type="match status" value="1"/>
</dbReference>
<dbReference type="PANTHER" id="PTHR14167">
    <property type="entry name" value="SH3 DOMAIN-CONTAINING"/>
    <property type="match status" value="1"/>
</dbReference>
<dbReference type="STRING" id="13706.A0A1X2HFL9"/>
<gene>
    <name evidence="6" type="ORF">BCR43DRAFT_523837</name>
</gene>
<evidence type="ECO:0000256" key="1">
    <source>
        <dbReference type="ARBA" id="ARBA00022443"/>
    </source>
</evidence>
<evidence type="ECO:0000259" key="4">
    <source>
        <dbReference type="PROSITE" id="PS50002"/>
    </source>
</evidence>
<feature type="region of interest" description="Disordered" evidence="3">
    <location>
        <begin position="368"/>
        <end position="389"/>
    </location>
</feature>